<dbReference type="InterPro" id="IPR005200">
    <property type="entry name" value="Endo-beta-glucanase"/>
</dbReference>
<dbReference type="PANTHER" id="PTHR31983:SF0">
    <property type="entry name" value="GLUCAN ENDO-1,3-BETA-D-GLUCOSIDASE 2"/>
    <property type="match status" value="1"/>
</dbReference>
<dbReference type="PROSITE" id="PS52008">
    <property type="entry name" value="GH81"/>
    <property type="match status" value="1"/>
</dbReference>
<feature type="signal peptide" evidence="10">
    <location>
        <begin position="1"/>
        <end position="21"/>
    </location>
</feature>
<protein>
    <recommendedName>
        <fullName evidence="3">glucan endo-1,3-beta-D-glucosidase</fullName>
        <ecNumber evidence="3">3.2.1.39</ecNumber>
    </recommendedName>
</protein>
<dbReference type="GO" id="GO:0071555">
    <property type="term" value="P:cell wall organization"/>
    <property type="evidence" value="ECO:0007669"/>
    <property type="project" value="UniProtKB-KW"/>
</dbReference>
<evidence type="ECO:0000259" key="11">
    <source>
        <dbReference type="Pfam" id="PF17652"/>
    </source>
</evidence>
<dbReference type="Pfam" id="PF17652">
    <property type="entry name" value="Glyco_hydro81C"/>
    <property type="match status" value="1"/>
</dbReference>
<evidence type="ECO:0000256" key="5">
    <source>
        <dbReference type="ARBA" id="ARBA00023277"/>
    </source>
</evidence>
<dbReference type="OrthoDB" id="5480482at2"/>
<keyword evidence="8" id="KW-0624">Polysaccharide degradation</keyword>
<dbReference type="EMBL" id="CP017146">
    <property type="protein sequence ID" value="QHO68280.1"/>
    <property type="molecule type" value="Genomic_DNA"/>
</dbReference>
<dbReference type="EC" id="3.2.1.39" evidence="3"/>
<sequence>MRIIALRPFAALIAGLLVASAAVGGGTAAASTHLADAASPVSSGAITVERMGGPDRYAVAIAVSRRAFPVRAPIVFVATGANYPDALSAAPAAAKLGGPLLLTHPTALSAAVRDEITRLAPAKIVVAGGPAAVPDAVLASLRTLAPVVVRLGGADRYVVSRAIADYARGTGSPSAYIATGTNFPDALSAGSAAGGAGAPVVLVRGTQPTLDTPTRELLARLGAKAVRLVGGPAVLSPALSESFTRAGFDVTRLSGADRFAASVSVNADAYSRSSTVYLATGHQFPDALAGAVLAAKDRAPLFIIPSTCVPSAVLHQISALGATRVVLLGGPGALSERVFSLTSCGQTVRTPPPTPPPAPAPTPVPVPVPGPTRAPEQLVFPDEQVAPLIAAIPTRSPKSLGPDRLADGVTPPTNRWFSGLVFGASPEPVFPLPLSFALTARGFNFGVPKVSAGADTIFGGHSPQLSVDTGATSAVVSSYDDASITIEQHTADGVLGTVVIAQGSPLVTFTASRAATITLGQPVTPSGPGVWSSTAAGNQFGLVTKGSVTALSVSLTAGQTAVWVAVPRGGNLASLVKYAGGVTGVDVSYSVDEAAATTTLDYLGAGDTLIAAMPHQQSTLGSVTGCGLGSYPSVYGELTLCAGPGISWSAPRLAPAASLGAGSLHANDRATLLEQLARDVAATPPLPGDTYFGGKALYRLANLLSLATELGDDTSAAILGDRLGRALTEWTQPHGCAIRGERCFVYDEKARGIVGLAASFGSEEFNDHHFHYGYFLHAASIAVAHDPSLMPKIAPVINLLAADIASAGSPGYFPERRVFDAYAGHSWASGTSPFADGNNQESSSEAVTAWNGLALWGAATGNKALVQQAEWMLASEADSARAYWTDFDLDAPVYDGFSHTITSLNWGGKRDYATWFSGEPSAKLGILVLPMSPVAGYLAGDAGRIALNLAPATPAGFDVMFGDYLLMYAALGGPAAADDALARARVLPGRRIDDGNSRSYLLAFIMTR</sequence>
<evidence type="ECO:0000256" key="1">
    <source>
        <dbReference type="ARBA" id="ARBA00000382"/>
    </source>
</evidence>
<dbReference type="Proteomes" id="UP000464507">
    <property type="component" value="Chromosome"/>
</dbReference>
<organism evidence="12 13">
    <name type="scientific">Marisediminicola antarctica</name>
    <dbReference type="NCBI Taxonomy" id="674079"/>
    <lineage>
        <taxon>Bacteria</taxon>
        <taxon>Bacillati</taxon>
        <taxon>Actinomycetota</taxon>
        <taxon>Actinomycetes</taxon>
        <taxon>Micrococcales</taxon>
        <taxon>Microbacteriaceae</taxon>
        <taxon>Marisediminicola</taxon>
    </lineage>
</organism>
<proteinExistence type="inferred from homology"/>
<evidence type="ECO:0000256" key="4">
    <source>
        <dbReference type="ARBA" id="ARBA00022801"/>
    </source>
</evidence>
<evidence type="ECO:0000256" key="8">
    <source>
        <dbReference type="ARBA" id="ARBA00023326"/>
    </source>
</evidence>
<feature type="compositionally biased region" description="Pro residues" evidence="9">
    <location>
        <begin position="350"/>
        <end position="366"/>
    </location>
</feature>
<feature type="domain" description="Glycosyl hydrolase family 81 C-terminal" evidence="11">
    <location>
        <begin position="676"/>
        <end position="938"/>
    </location>
</feature>
<dbReference type="Gene3D" id="2.70.98.30">
    <property type="entry name" value="Golgi alpha-mannosidase II, domain 4"/>
    <property type="match status" value="1"/>
</dbReference>
<comment type="catalytic activity">
    <reaction evidence="1">
        <text>Hydrolysis of (1-&gt;3)-beta-D-glucosidic linkages in (1-&gt;3)-beta-D-glucans.</text>
        <dbReference type="EC" id="3.2.1.39"/>
    </reaction>
</comment>
<name>A0A7L5ADR0_9MICO</name>
<dbReference type="PANTHER" id="PTHR31983">
    <property type="entry name" value="ENDO-1,3(4)-BETA-GLUCANASE 1"/>
    <property type="match status" value="1"/>
</dbReference>
<dbReference type="InterPro" id="IPR007253">
    <property type="entry name" value="Cell_wall-bd_2"/>
</dbReference>
<keyword evidence="10" id="KW-0732">Signal</keyword>
<evidence type="ECO:0000256" key="2">
    <source>
        <dbReference type="ARBA" id="ARBA00010730"/>
    </source>
</evidence>
<dbReference type="Pfam" id="PF04122">
    <property type="entry name" value="CW_binding_2"/>
    <property type="match status" value="3"/>
</dbReference>
<keyword evidence="6" id="KW-0326">Glycosidase</keyword>
<evidence type="ECO:0000256" key="9">
    <source>
        <dbReference type="SAM" id="MobiDB-lite"/>
    </source>
</evidence>
<evidence type="ECO:0000313" key="13">
    <source>
        <dbReference type="Proteomes" id="UP000464507"/>
    </source>
</evidence>
<feature type="chain" id="PRO_5038734257" description="glucan endo-1,3-beta-D-glucosidase" evidence="10">
    <location>
        <begin position="22"/>
        <end position="1008"/>
    </location>
</feature>
<keyword evidence="7" id="KW-0961">Cell wall biogenesis/degradation</keyword>
<reference evidence="12 13" key="1">
    <citation type="submission" date="2016-09" db="EMBL/GenBank/DDBJ databases">
        <title>Complete genome sequence of microbes from the polar regions.</title>
        <authorList>
            <person name="Liao L."/>
            <person name="Chen B."/>
        </authorList>
    </citation>
    <scope>NUCLEOTIDE SEQUENCE [LARGE SCALE GENOMIC DNA]</scope>
    <source>
        <strain evidence="12 13">ZS314</strain>
    </source>
</reference>
<dbReference type="GO" id="GO:0052861">
    <property type="term" value="F:endo-1,3(4)-beta-glucanase activity"/>
    <property type="evidence" value="ECO:0007669"/>
    <property type="project" value="InterPro"/>
</dbReference>
<dbReference type="InterPro" id="IPR040720">
    <property type="entry name" value="GH81_C"/>
</dbReference>
<feature type="region of interest" description="Disordered" evidence="9">
    <location>
        <begin position="345"/>
        <end position="366"/>
    </location>
</feature>
<keyword evidence="4" id="KW-0378">Hydrolase</keyword>
<evidence type="ECO:0000256" key="7">
    <source>
        <dbReference type="ARBA" id="ARBA00023316"/>
    </source>
</evidence>
<evidence type="ECO:0000256" key="10">
    <source>
        <dbReference type="SAM" id="SignalP"/>
    </source>
</evidence>
<accession>A0A7L5ADR0</accession>
<comment type="similarity">
    <text evidence="2">Belongs to the glycosyl hydrolase 81 family.</text>
</comment>
<dbReference type="KEGG" id="mant:BHD05_00075"/>
<keyword evidence="5" id="KW-0119">Carbohydrate metabolism</keyword>
<keyword evidence="13" id="KW-1185">Reference proteome</keyword>
<dbReference type="GO" id="GO:0042973">
    <property type="term" value="F:glucan endo-1,3-beta-D-glucosidase activity"/>
    <property type="evidence" value="ECO:0007669"/>
    <property type="project" value="UniProtKB-EC"/>
</dbReference>
<dbReference type="AlphaFoldDB" id="A0A7L5ADR0"/>
<evidence type="ECO:0000313" key="12">
    <source>
        <dbReference type="EMBL" id="QHO68280.1"/>
    </source>
</evidence>
<evidence type="ECO:0000256" key="3">
    <source>
        <dbReference type="ARBA" id="ARBA00012780"/>
    </source>
</evidence>
<dbReference type="RefSeq" id="WP_161884628.1">
    <property type="nucleotide sequence ID" value="NZ_CP017146.1"/>
</dbReference>
<evidence type="ECO:0000256" key="6">
    <source>
        <dbReference type="ARBA" id="ARBA00023295"/>
    </source>
</evidence>
<dbReference type="GO" id="GO:0000272">
    <property type="term" value="P:polysaccharide catabolic process"/>
    <property type="evidence" value="ECO:0007669"/>
    <property type="project" value="UniProtKB-KW"/>
</dbReference>
<gene>
    <name evidence="12" type="ORF">BHD05_00075</name>
</gene>